<evidence type="ECO:0000313" key="1">
    <source>
        <dbReference type="EMBL" id="CAJ1964685.1"/>
    </source>
</evidence>
<organism evidence="1 2">
    <name type="scientific">Sphenostylis stenocarpa</name>
    <dbReference type="NCBI Taxonomy" id="92480"/>
    <lineage>
        <taxon>Eukaryota</taxon>
        <taxon>Viridiplantae</taxon>
        <taxon>Streptophyta</taxon>
        <taxon>Embryophyta</taxon>
        <taxon>Tracheophyta</taxon>
        <taxon>Spermatophyta</taxon>
        <taxon>Magnoliopsida</taxon>
        <taxon>eudicotyledons</taxon>
        <taxon>Gunneridae</taxon>
        <taxon>Pentapetalae</taxon>
        <taxon>rosids</taxon>
        <taxon>fabids</taxon>
        <taxon>Fabales</taxon>
        <taxon>Fabaceae</taxon>
        <taxon>Papilionoideae</taxon>
        <taxon>50 kb inversion clade</taxon>
        <taxon>NPAAA clade</taxon>
        <taxon>indigoferoid/millettioid clade</taxon>
        <taxon>Phaseoleae</taxon>
        <taxon>Sphenostylis</taxon>
    </lineage>
</organism>
<dbReference type="EMBL" id="OY731403">
    <property type="protein sequence ID" value="CAJ1964685.1"/>
    <property type="molecule type" value="Genomic_DNA"/>
</dbReference>
<name>A0AA86VL26_9FABA</name>
<feature type="non-terminal residue" evidence="1">
    <location>
        <position position="62"/>
    </location>
</feature>
<sequence length="62" mass="6317">CSVPKECAQGIELKTGVGCSAKSAQRLTNAPNGLAPKQGVHAVQNPPSVSNMCLADFGHKGI</sequence>
<gene>
    <name evidence="1" type="ORF">AYBTSS11_LOCUS20447</name>
</gene>
<dbReference type="Gramene" id="rna-AYBTSS11_LOCUS20447">
    <property type="protein sequence ID" value="CAJ1964685.1"/>
    <property type="gene ID" value="gene-AYBTSS11_LOCUS20447"/>
</dbReference>
<reference evidence="1" key="1">
    <citation type="submission" date="2023-10" db="EMBL/GenBank/DDBJ databases">
        <authorList>
            <person name="Domelevo Entfellner J.-B."/>
        </authorList>
    </citation>
    <scope>NUCLEOTIDE SEQUENCE</scope>
</reference>
<evidence type="ECO:0000313" key="2">
    <source>
        <dbReference type="Proteomes" id="UP001189624"/>
    </source>
</evidence>
<dbReference type="Proteomes" id="UP001189624">
    <property type="component" value="Chromosome 6"/>
</dbReference>
<protein>
    <submittedName>
        <fullName evidence="1">Uncharacterized protein</fullName>
    </submittedName>
</protein>
<dbReference type="AlphaFoldDB" id="A0AA86VL26"/>
<proteinExistence type="predicted"/>
<feature type="non-terminal residue" evidence="1">
    <location>
        <position position="1"/>
    </location>
</feature>
<accession>A0AA86VL26</accession>
<keyword evidence="2" id="KW-1185">Reference proteome</keyword>